<gene>
    <name evidence="1" type="ORF">H5410_061944</name>
</gene>
<protein>
    <submittedName>
        <fullName evidence="1">Uncharacterized protein</fullName>
    </submittedName>
</protein>
<comment type="caution">
    <text evidence="1">The sequence shown here is derived from an EMBL/GenBank/DDBJ whole genome shotgun (WGS) entry which is preliminary data.</text>
</comment>
<name>A0A9J5W9F0_SOLCO</name>
<evidence type="ECO:0000313" key="1">
    <source>
        <dbReference type="EMBL" id="KAG5572178.1"/>
    </source>
</evidence>
<sequence>MARGPDHGPWEASWSFLGLGRGTSKCPRDCLTLHERDHESWSNSWLVKGSYCPRNHGHHYGPWYT</sequence>
<reference evidence="1 2" key="1">
    <citation type="submission" date="2020-09" db="EMBL/GenBank/DDBJ databases">
        <title>De no assembly of potato wild relative species, Solanum commersonii.</title>
        <authorList>
            <person name="Cho K."/>
        </authorList>
    </citation>
    <scope>NUCLEOTIDE SEQUENCE [LARGE SCALE GENOMIC DNA]</scope>
    <source>
        <strain evidence="1">LZ3.2</strain>
        <tissue evidence="1">Leaf</tissue>
    </source>
</reference>
<dbReference type="Proteomes" id="UP000824120">
    <property type="component" value="Chromosome 12"/>
</dbReference>
<organism evidence="1 2">
    <name type="scientific">Solanum commersonii</name>
    <name type="common">Commerson's wild potato</name>
    <name type="synonym">Commerson's nightshade</name>
    <dbReference type="NCBI Taxonomy" id="4109"/>
    <lineage>
        <taxon>Eukaryota</taxon>
        <taxon>Viridiplantae</taxon>
        <taxon>Streptophyta</taxon>
        <taxon>Embryophyta</taxon>
        <taxon>Tracheophyta</taxon>
        <taxon>Spermatophyta</taxon>
        <taxon>Magnoliopsida</taxon>
        <taxon>eudicotyledons</taxon>
        <taxon>Gunneridae</taxon>
        <taxon>Pentapetalae</taxon>
        <taxon>asterids</taxon>
        <taxon>lamiids</taxon>
        <taxon>Solanales</taxon>
        <taxon>Solanaceae</taxon>
        <taxon>Solanoideae</taxon>
        <taxon>Solaneae</taxon>
        <taxon>Solanum</taxon>
    </lineage>
</organism>
<keyword evidence="2" id="KW-1185">Reference proteome</keyword>
<dbReference type="EMBL" id="JACXVP010000012">
    <property type="protein sequence ID" value="KAG5572178.1"/>
    <property type="molecule type" value="Genomic_DNA"/>
</dbReference>
<evidence type="ECO:0000313" key="2">
    <source>
        <dbReference type="Proteomes" id="UP000824120"/>
    </source>
</evidence>
<accession>A0A9J5W9F0</accession>
<dbReference type="AlphaFoldDB" id="A0A9J5W9F0"/>
<proteinExistence type="predicted"/>